<dbReference type="Proteomes" id="UP000008311">
    <property type="component" value="Unassembled WGS sequence"/>
</dbReference>
<evidence type="ECO:0000256" key="1">
    <source>
        <dbReference type="SAM" id="MobiDB-lite"/>
    </source>
</evidence>
<evidence type="ECO:0000313" key="3">
    <source>
        <dbReference type="Proteomes" id="UP000008311"/>
    </source>
</evidence>
<sequence>MVKEVYKVDNTGKGNASEAESIRFSVQEAEDGPAVNVVEGVSNIDSVGEVDENKNESEEKKNKRGR</sequence>
<keyword evidence="3" id="KW-1185">Reference proteome</keyword>
<feature type="compositionally biased region" description="Basic and acidic residues" evidence="1">
    <location>
        <begin position="51"/>
        <end position="66"/>
    </location>
</feature>
<dbReference type="EMBL" id="EQ974129">
    <property type="protein sequence ID" value="EEF33094.1"/>
    <property type="molecule type" value="Genomic_DNA"/>
</dbReference>
<dbReference type="InParanoid" id="B9STE3"/>
<accession>B9STE3</accession>
<proteinExistence type="predicted"/>
<gene>
    <name evidence="2" type="ORF">RCOM_1318670</name>
</gene>
<dbReference type="AlphaFoldDB" id="B9STE3"/>
<evidence type="ECO:0000313" key="2">
    <source>
        <dbReference type="EMBL" id="EEF33094.1"/>
    </source>
</evidence>
<reference evidence="3" key="1">
    <citation type="journal article" date="2010" name="Nat. Biotechnol.">
        <title>Draft genome sequence of the oilseed species Ricinus communis.</title>
        <authorList>
            <person name="Chan A.P."/>
            <person name="Crabtree J."/>
            <person name="Zhao Q."/>
            <person name="Lorenzi H."/>
            <person name="Orvis J."/>
            <person name="Puiu D."/>
            <person name="Melake-Berhan A."/>
            <person name="Jones K.M."/>
            <person name="Redman J."/>
            <person name="Chen G."/>
            <person name="Cahoon E.B."/>
            <person name="Gedil M."/>
            <person name="Stanke M."/>
            <person name="Haas B.J."/>
            <person name="Wortman J.R."/>
            <person name="Fraser-Liggett C.M."/>
            <person name="Ravel J."/>
            <person name="Rabinowicz P.D."/>
        </authorList>
    </citation>
    <scope>NUCLEOTIDE SEQUENCE [LARGE SCALE GENOMIC DNA]</scope>
    <source>
        <strain evidence="3">cv. Hale</strain>
    </source>
</reference>
<name>B9STE3_RICCO</name>
<protein>
    <submittedName>
        <fullName evidence="2">Uncharacterized protein</fullName>
    </submittedName>
</protein>
<organism evidence="2 3">
    <name type="scientific">Ricinus communis</name>
    <name type="common">Castor bean</name>
    <dbReference type="NCBI Taxonomy" id="3988"/>
    <lineage>
        <taxon>Eukaryota</taxon>
        <taxon>Viridiplantae</taxon>
        <taxon>Streptophyta</taxon>
        <taxon>Embryophyta</taxon>
        <taxon>Tracheophyta</taxon>
        <taxon>Spermatophyta</taxon>
        <taxon>Magnoliopsida</taxon>
        <taxon>eudicotyledons</taxon>
        <taxon>Gunneridae</taxon>
        <taxon>Pentapetalae</taxon>
        <taxon>rosids</taxon>
        <taxon>fabids</taxon>
        <taxon>Malpighiales</taxon>
        <taxon>Euphorbiaceae</taxon>
        <taxon>Acalyphoideae</taxon>
        <taxon>Acalypheae</taxon>
        <taxon>Ricinus</taxon>
    </lineage>
</organism>
<feature type="region of interest" description="Disordered" evidence="1">
    <location>
        <begin position="41"/>
        <end position="66"/>
    </location>
</feature>